<evidence type="ECO:0000313" key="2">
    <source>
        <dbReference type="EMBL" id="MBF1129737.1"/>
    </source>
</evidence>
<dbReference type="AlphaFoldDB" id="A0A930FRG8"/>
<protein>
    <recommendedName>
        <fullName evidence="4">Copper amine oxidase</fullName>
    </recommendedName>
</protein>
<proteinExistence type="predicted"/>
<name>A0A930FRG8_9FIRM</name>
<sequence>MNIKTWIAAMAAAACGAVTAAGASPLDISYEEIPLEKIKAEDTLILSDSPEYARNYGILAEGTVLKGKGRIYYYHVNETGKPARLAVYGVSDKGEEIKVVRTLRGEPSRSYVPTGKTLSFREVTAKQQPPRNVMLEKGKRTILFEDNAKGIRQDDLVSGIVEVETSSPVRFGAAILPYEGSVEKHLEKARYLPPDSHEMRGTFPMHVYFESGVWDAEKSAGKIELGSAESTAFFQEGRDELNFIGRENTGNYGITCHLTIHSKGTGKYDLYLNPNGGVFEGTLEIGQDRRLLRIYRTERYGTRWFGHDTIYDYEKLGTWEAGKDLYIRFIPPGACYFPIRLLFVPKK</sequence>
<feature type="chain" id="PRO_5039585948" description="Copper amine oxidase" evidence="1">
    <location>
        <begin position="21"/>
        <end position="347"/>
    </location>
</feature>
<keyword evidence="1" id="KW-0732">Signal</keyword>
<feature type="signal peptide" evidence="1">
    <location>
        <begin position="1"/>
        <end position="20"/>
    </location>
</feature>
<reference evidence="2" key="1">
    <citation type="submission" date="2020-04" db="EMBL/GenBank/DDBJ databases">
        <title>Deep metagenomics examines the oral microbiome during advanced dental caries in children, revealing novel taxa and co-occurrences with host molecules.</title>
        <authorList>
            <person name="Baker J.L."/>
            <person name="Morton J.T."/>
            <person name="Dinis M."/>
            <person name="Alvarez R."/>
            <person name="Tran N.C."/>
            <person name="Knight R."/>
            <person name="Edlund A."/>
        </authorList>
    </citation>
    <scope>NUCLEOTIDE SEQUENCE</scope>
    <source>
        <strain evidence="2">JCVI_32_bin.14</strain>
    </source>
</reference>
<dbReference type="RefSeq" id="WP_276640264.1">
    <property type="nucleotide sequence ID" value="NZ_CAKXHC010000040.1"/>
</dbReference>
<dbReference type="EMBL" id="JABZMK010000050">
    <property type="protein sequence ID" value="MBF1129737.1"/>
    <property type="molecule type" value="Genomic_DNA"/>
</dbReference>
<accession>A0A930FRG8</accession>
<gene>
    <name evidence="2" type="ORF">HXL70_06825</name>
</gene>
<dbReference type="PROSITE" id="PS51257">
    <property type="entry name" value="PROKAR_LIPOPROTEIN"/>
    <property type="match status" value="1"/>
</dbReference>
<evidence type="ECO:0000313" key="3">
    <source>
        <dbReference type="Proteomes" id="UP000757890"/>
    </source>
</evidence>
<evidence type="ECO:0008006" key="4">
    <source>
        <dbReference type="Google" id="ProtNLM"/>
    </source>
</evidence>
<comment type="caution">
    <text evidence="2">The sequence shown here is derived from an EMBL/GenBank/DDBJ whole genome shotgun (WGS) entry which is preliminary data.</text>
</comment>
<dbReference type="Proteomes" id="UP000757890">
    <property type="component" value="Unassembled WGS sequence"/>
</dbReference>
<organism evidence="2 3">
    <name type="scientific">Dialister invisus</name>
    <dbReference type="NCBI Taxonomy" id="218538"/>
    <lineage>
        <taxon>Bacteria</taxon>
        <taxon>Bacillati</taxon>
        <taxon>Bacillota</taxon>
        <taxon>Negativicutes</taxon>
        <taxon>Veillonellales</taxon>
        <taxon>Veillonellaceae</taxon>
        <taxon>Dialister</taxon>
    </lineage>
</organism>
<evidence type="ECO:0000256" key="1">
    <source>
        <dbReference type="SAM" id="SignalP"/>
    </source>
</evidence>